<keyword evidence="6 8" id="KW-0030">Aminoacyl-tRNA synthetase</keyword>
<dbReference type="GO" id="GO:0004830">
    <property type="term" value="F:tryptophan-tRNA ligase activity"/>
    <property type="evidence" value="ECO:0007669"/>
    <property type="project" value="UniProtKB-UniRule"/>
</dbReference>
<evidence type="ECO:0000256" key="5">
    <source>
        <dbReference type="ARBA" id="ARBA00022917"/>
    </source>
</evidence>
<keyword evidence="8" id="KW-0963">Cytoplasm</keyword>
<dbReference type="FunFam" id="1.10.240.10:FF:000005">
    <property type="entry name" value="Tryptophan--tRNA ligase"/>
    <property type="match status" value="1"/>
</dbReference>
<dbReference type="Pfam" id="PF00579">
    <property type="entry name" value="tRNA-synt_1b"/>
    <property type="match status" value="1"/>
</dbReference>
<dbReference type="Gene3D" id="1.10.240.10">
    <property type="entry name" value="Tyrosyl-Transfer RNA Synthetase"/>
    <property type="match status" value="1"/>
</dbReference>
<dbReference type="InterPro" id="IPR002305">
    <property type="entry name" value="aa-tRNA-synth_Ic"/>
</dbReference>
<keyword evidence="3 8" id="KW-0547">Nucleotide-binding</keyword>
<comment type="function">
    <text evidence="8">Catalyzes the attachment of tryptophan to tRNA(Trp).</text>
</comment>
<dbReference type="STRING" id="1798561.A3B87_01230"/>
<keyword evidence="4 8" id="KW-0067">ATP-binding</keyword>
<comment type="similarity">
    <text evidence="1 8 9">Belongs to the class-I aminoacyl-tRNA synthetase family.</text>
</comment>
<dbReference type="Gene3D" id="3.40.50.620">
    <property type="entry name" value="HUPs"/>
    <property type="match status" value="1"/>
</dbReference>
<sequence>MADNKETIFSGIKATGKLHLGNYLGALKNWVEMQNSGEYKTIYAIVDLHSITIDIAADELRQNIHDMAIDLMACGLDPEKSIFFVQSHVKEHTELAWIFNCILPVAELEKMTQYKDKAKQHKKNVNAGLFDYPALMAADILLYHATVVPIGEDQDQHVELTRKIVRKFNNHWGKLFEEPKTKMTRTPRLMSLADPTKKMSKDLGEKSYIALSDSADVIREKISKAVTDTGGNKGKVNGGRNLLDLFTAFVDDENITAKFEEDYKNGELQYSKLKPMLANVIINALKPIQAKRKELAKNPDYVTAILNQGAQRARVIASQTMSEVRKLVGLE</sequence>
<proteinExistence type="inferred from homology"/>
<dbReference type="SUPFAM" id="SSF52374">
    <property type="entry name" value="Nucleotidylyl transferase"/>
    <property type="match status" value="1"/>
</dbReference>
<dbReference type="EMBL" id="MFMW01000025">
    <property type="protein sequence ID" value="OGG86877.1"/>
    <property type="molecule type" value="Genomic_DNA"/>
</dbReference>
<dbReference type="GO" id="GO:0006436">
    <property type="term" value="P:tryptophanyl-tRNA aminoacylation"/>
    <property type="evidence" value="ECO:0007669"/>
    <property type="project" value="UniProtKB-UniRule"/>
</dbReference>
<evidence type="ECO:0000256" key="4">
    <source>
        <dbReference type="ARBA" id="ARBA00022840"/>
    </source>
</evidence>
<evidence type="ECO:0000256" key="2">
    <source>
        <dbReference type="ARBA" id="ARBA00022598"/>
    </source>
</evidence>
<name>A0A1F6FLY9_9BACT</name>
<dbReference type="InterPro" id="IPR002306">
    <property type="entry name" value="Trp-tRNA-ligase"/>
</dbReference>
<evidence type="ECO:0000256" key="6">
    <source>
        <dbReference type="ARBA" id="ARBA00023146"/>
    </source>
</evidence>
<evidence type="ECO:0000256" key="3">
    <source>
        <dbReference type="ARBA" id="ARBA00022741"/>
    </source>
</evidence>
<dbReference type="NCBIfam" id="TIGR00233">
    <property type="entry name" value="trpS"/>
    <property type="match status" value="1"/>
</dbReference>
<dbReference type="InterPro" id="IPR050203">
    <property type="entry name" value="Trp-tRNA_synthetase"/>
</dbReference>
<dbReference type="GO" id="GO:0005524">
    <property type="term" value="F:ATP binding"/>
    <property type="evidence" value="ECO:0007669"/>
    <property type="project" value="UniProtKB-UniRule"/>
</dbReference>
<dbReference type="InterPro" id="IPR024109">
    <property type="entry name" value="Trp-tRNA-ligase_bac-type"/>
</dbReference>
<feature type="short sequence motif" description="'HIGH' region" evidence="8">
    <location>
        <begin position="14"/>
        <end position="22"/>
    </location>
</feature>
<comment type="catalytic activity">
    <reaction evidence="7 8">
        <text>tRNA(Trp) + L-tryptophan + ATP = L-tryptophyl-tRNA(Trp) + AMP + diphosphate + H(+)</text>
        <dbReference type="Rhea" id="RHEA:24080"/>
        <dbReference type="Rhea" id="RHEA-COMP:9671"/>
        <dbReference type="Rhea" id="RHEA-COMP:9705"/>
        <dbReference type="ChEBI" id="CHEBI:15378"/>
        <dbReference type="ChEBI" id="CHEBI:30616"/>
        <dbReference type="ChEBI" id="CHEBI:33019"/>
        <dbReference type="ChEBI" id="CHEBI:57912"/>
        <dbReference type="ChEBI" id="CHEBI:78442"/>
        <dbReference type="ChEBI" id="CHEBI:78535"/>
        <dbReference type="ChEBI" id="CHEBI:456215"/>
        <dbReference type="EC" id="6.1.1.2"/>
    </reaction>
</comment>
<evidence type="ECO:0000256" key="8">
    <source>
        <dbReference type="HAMAP-Rule" id="MF_00140"/>
    </source>
</evidence>
<evidence type="ECO:0000313" key="11">
    <source>
        <dbReference type="Proteomes" id="UP000179136"/>
    </source>
</evidence>
<feature type="binding site" evidence="8">
    <location>
        <begin position="21"/>
        <end position="22"/>
    </location>
    <ligand>
        <name>ATP</name>
        <dbReference type="ChEBI" id="CHEBI:30616"/>
    </ligand>
</feature>
<feature type="binding site" evidence="8">
    <location>
        <position position="139"/>
    </location>
    <ligand>
        <name>L-tryptophan</name>
        <dbReference type="ChEBI" id="CHEBI:57912"/>
    </ligand>
</feature>
<comment type="caution">
    <text evidence="8">Lacks conserved residue(s) required for the propagation of feature annotation.</text>
</comment>
<feature type="binding site" evidence="8">
    <location>
        <begin position="151"/>
        <end position="153"/>
    </location>
    <ligand>
        <name>ATP</name>
        <dbReference type="ChEBI" id="CHEBI:30616"/>
    </ligand>
</feature>
<dbReference type="Proteomes" id="UP000179136">
    <property type="component" value="Unassembled WGS sequence"/>
</dbReference>
<dbReference type="GO" id="GO:0005737">
    <property type="term" value="C:cytoplasm"/>
    <property type="evidence" value="ECO:0007669"/>
    <property type="project" value="UniProtKB-SubCell"/>
</dbReference>
<accession>A0A1F6FLY9</accession>
<comment type="caution">
    <text evidence="10">The sequence shown here is derived from an EMBL/GenBank/DDBJ whole genome shotgun (WGS) entry which is preliminary data.</text>
</comment>
<comment type="subunit">
    <text evidence="8">Homodimer.</text>
</comment>
<organism evidence="10 11">
    <name type="scientific">Candidatus Kuenenbacteria bacterium RIFCSPHIGHO2_02_FULL_39_13</name>
    <dbReference type="NCBI Taxonomy" id="1798561"/>
    <lineage>
        <taxon>Bacteria</taxon>
        <taxon>Candidatus Kueneniibacteriota</taxon>
    </lineage>
</organism>
<evidence type="ECO:0000313" key="10">
    <source>
        <dbReference type="EMBL" id="OGG86877.1"/>
    </source>
</evidence>
<comment type="subcellular location">
    <subcellularLocation>
        <location evidence="8">Cytoplasm</location>
    </subcellularLocation>
</comment>
<keyword evidence="2 8" id="KW-0436">Ligase</keyword>
<evidence type="ECO:0000256" key="1">
    <source>
        <dbReference type="ARBA" id="ARBA00005594"/>
    </source>
</evidence>
<dbReference type="CDD" id="cd00806">
    <property type="entry name" value="TrpRS_core"/>
    <property type="match status" value="1"/>
</dbReference>
<dbReference type="PRINTS" id="PR01039">
    <property type="entry name" value="TRNASYNTHTRP"/>
</dbReference>
<dbReference type="EC" id="6.1.1.2" evidence="8"/>
<dbReference type="HAMAP" id="MF_00140_B">
    <property type="entry name" value="Trp_tRNA_synth_B"/>
    <property type="match status" value="1"/>
</dbReference>
<dbReference type="AlphaFoldDB" id="A0A1F6FLY9"/>
<gene>
    <name evidence="8" type="primary">trpS</name>
    <name evidence="10" type="ORF">A3B87_01230</name>
</gene>
<reference evidence="10 11" key="1">
    <citation type="journal article" date="2016" name="Nat. Commun.">
        <title>Thousands of microbial genomes shed light on interconnected biogeochemical processes in an aquifer system.</title>
        <authorList>
            <person name="Anantharaman K."/>
            <person name="Brown C.T."/>
            <person name="Hug L.A."/>
            <person name="Sharon I."/>
            <person name="Castelle C.J."/>
            <person name="Probst A.J."/>
            <person name="Thomas B.C."/>
            <person name="Singh A."/>
            <person name="Wilkins M.J."/>
            <person name="Karaoz U."/>
            <person name="Brodie E.L."/>
            <person name="Williams K.H."/>
            <person name="Hubbard S.S."/>
            <person name="Banfield J.F."/>
        </authorList>
    </citation>
    <scope>NUCLEOTIDE SEQUENCE [LARGE SCALE GENOMIC DNA]</scope>
</reference>
<feature type="binding site" evidence="8">
    <location>
        <begin position="13"/>
        <end position="15"/>
    </location>
    <ligand>
        <name>ATP</name>
        <dbReference type="ChEBI" id="CHEBI:30616"/>
    </ligand>
</feature>
<feature type="binding site" evidence="8">
    <location>
        <position position="189"/>
    </location>
    <ligand>
        <name>ATP</name>
        <dbReference type="ChEBI" id="CHEBI:30616"/>
    </ligand>
</feature>
<dbReference type="InterPro" id="IPR014729">
    <property type="entry name" value="Rossmann-like_a/b/a_fold"/>
</dbReference>
<keyword evidence="5 8" id="KW-0648">Protein biosynthesis</keyword>
<protein>
    <recommendedName>
        <fullName evidence="8">Tryptophan--tRNA ligase</fullName>
        <ecNumber evidence="8">6.1.1.2</ecNumber>
    </recommendedName>
    <alternativeName>
        <fullName evidence="8">Tryptophanyl-tRNA synthetase</fullName>
        <shortName evidence="8">TrpRS</shortName>
    </alternativeName>
</protein>
<evidence type="ECO:0000256" key="7">
    <source>
        <dbReference type="ARBA" id="ARBA00049929"/>
    </source>
</evidence>
<dbReference type="PANTHER" id="PTHR43766:SF1">
    <property type="entry name" value="TRYPTOPHAN--TRNA LIGASE, MITOCHONDRIAL"/>
    <property type="match status" value="1"/>
</dbReference>
<dbReference type="PANTHER" id="PTHR43766">
    <property type="entry name" value="TRYPTOPHAN--TRNA LIGASE, MITOCHONDRIAL"/>
    <property type="match status" value="1"/>
</dbReference>
<evidence type="ECO:0000256" key="9">
    <source>
        <dbReference type="RuleBase" id="RU363036"/>
    </source>
</evidence>